<evidence type="ECO:0000313" key="2">
    <source>
        <dbReference type="Proteomes" id="UP000094197"/>
    </source>
</evidence>
<dbReference type="AlphaFoldDB" id="A0A1D7UXL2"/>
<protein>
    <submittedName>
        <fullName evidence="1">Uncharacterized protein</fullName>
    </submittedName>
</protein>
<dbReference type="EMBL" id="CP015217">
    <property type="protein sequence ID" value="AOP34324.1"/>
    <property type="molecule type" value="Genomic_DNA"/>
</dbReference>
<accession>A0A1D7UXL2</accession>
<sequence>MPEADFKSLLKENRGEFSSFEIKPLRNNPSGSILNFCERFFKKFLFSTSIRKSIGMKTHKKAACIKGGLEFFF</sequence>
<evidence type="ECO:0000313" key="1">
    <source>
        <dbReference type="EMBL" id="AOP34324.1"/>
    </source>
</evidence>
<keyword evidence="2" id="KW-1185">Reference proteome</keyword>
<gene>
    <name evidence="1" type="ORF">A0128_10970</name>
</gene>
<proteinExistence type="predicted"/>
<name>A0A1D7UXL2_9LEPT</name>
<dbReference type="Proteomes" id="UP000094197">
    <property type="component" value="Chromosome 1"/>
</dbReference>
<reference evidence="1 2" key="1">
    <citation type="submission" date="2016-04" db="EMBL/GenBank/DDBJ databases">
        <title>Complete genome seqeunce of Leptospira alstonii serovar Room22.</title>
        <authorList>
            <person name="Nally J.E."/>
            <person name="Bayles D.O."/>
            <person name="Hurley D."/>
            <person name="Fanning S."/>
            <person name="McMahon B.J."/>
            <person name="Arent Z."/>
        </authorList>
    </citation>
    <scope>NUCLEOTIDE SEQUENCE [LARGE SCALE GENOMIC DNA]</scope>
    <source>
        <strain evidence="1 2">GWTS #1</strain>
    </source>
</reference>
<dbReference type="KEGG" id="laj:A0128_10970"/>
<organism evidence="1 2">
    <name type="scientific">Leptospira tipperaryensis</name>
    <dbReference type="NCBI Taxonomy" id="2564040"/>
    <lineage>
        <taxon>Bacteria</taxon>
        <taxon>Pseudomonadati</taxon>
        <taxon>Spirochaetota</taxon>
        <taxon>Spirochaetia</taxon>
        <taxon>Leptospirales</taxon>
        <taxon>Leptospiraceae</taxon>
        <taxon>Leptospira</taxon>
    </lineage>
</organism>